<organism evidence="1 2">
    <name type="scientific">Roridomyces roridus</name>
    <dbReference type="NCBI Taxonomy" id="1738132"/>
    <lineage>
        <taxon>Eukaryota</taxon>
        <taxon>Fungi</taxon>
        <taxon>Dikarya</taxon>
        <taxon>Basidiomycota</taxon>
        <taxon>Agaricomycotina</taxon>
        <taxon>Agaricomycetes</taxon>
        <taxon>Agaricomycetidae</taxon>
        <taxon>Agaricales</taxon>
        <taxon>Marasmiineae</taxon>
        <taxon>Mycenaceae</taxon>
        <taxon>Roridomyces</taxon>
    </lineage>
</organism>
<evidence type="ECO:0000313" key="2">
    <source>
        <dbReference type="Proteomes" id="UP001221142"/>
    </source>
</evidence>
<keyword evidence="2" id="KW-1185">Reference proteome</keyword>
<sequence>MAHSLSVQLNAVEVTALLEDILEQRIFSEPYRVFALACHLDLPDHARAAAKETLHHPVFYRLESFFRSPEFHLINTSTLLSLYAYRAECVSSVRGLLHSLLQLSLGELERTKIIVPWWMGSEHHSAACGPRFADGLTRSGAEDNTMVTPAPWFVNHIKRAARVAEVGPTGGAVAASLCDWQEAFPEVVHCGLCGREGGAGLRELAVFVHKIIDTITVRKDFTKQL</sequence>
<comment type="caution">
    <text evidence="1">The sequence shown here is derived from an EMBL/GenBank/DDBJ whole genome shotgun (WGS) entry which is preliminary data.</text>
</comment>
<dbReference type="Proteomes" id="UP001221142">
    <property type="component" value="Unassembled WGS sequence"/>
</dbReference>
<dbReference type="EMBL" id="JARKIF010000007">
    <property type="protein sequence ID" value="KAJ7635218.1"/>
    <property type="molecule type" value="Genomic_DNA"/>
</dbReference>
<evidence type="ECO:0000313" key="1">
    <source>
        <dbReference type="EMBL" id="KAJ7635218.1"/>
    </source>
</evidence>
<reference evidence="1" key="1">
    <citation type="submission" date="2023-03" db="EMBL/GenBank/DDBJ databases">
        <title>Massive genome expansion in bonnet fungi (Mycena s.s.) driven by repeated elements and novel gene families across ecological guilds.</title>
        <authorList>
            <consortium name="Lawrence Berkeley National Laboratory"/>
            <person name="Harder C.B."/>
            <person name="Miyauchi S."/>
            <person name="Viragh M."/>
            <person name="Kuo A."/>
            <person name="Thoen E."/>
            <person name="Andreopoulos B."/>
            <person name="Lu D."/>
            <person name="Skrede I."/>
            <person name="Drula E."/>
            <person name="Henrissat B."/>
            <person name="Morin E."/>
            <person name="Kohler A."/>
            <person name="Barry K."/>
            <person name="LaButti K."/>
            <person name="Morin E."/>
            <person name="Salamov A."/>
            <person name="Lipzen A."/>
            <person name="Mereny Z."/>
            <person name="Hegedus B."/>
            <person name="Baldrian P."/>
            <person name="Stursova M."/>
            <person name="Weitz H."/>
            <person name="Taylor A."/>
            <person name="Grigoriev I.V."/>
            <person name="Nagy L.G."/>
            <person name="Martin F."/>
            <person name="Kauserud H."/>
        </authorList>
    </citation>
    <scope>NUCLEOTIDE SEQUENCE</scope>
    <source>
        <strain evidence="1">9284</strain>
    </source>
</reference>
<protein>
    <submittedName>
        <fullName evidence="1">Uncharacterized protein</fullName>
    </submittedName>
</protein>
<proteinExistence type="predicted"/>
<name>A0AAD7C034_9AGAR</name>
<accession>A0AAD7C034</accession>
<dbReference type="AlphaFoldDB" id="A0AAD7C034"/>
<gene>
    <name evidence="1" type="ORF">FB45DRAFT_1026103</name>
</gene>